<evidence type="ECO:0000259" key="3">
    <source>
        <dbReference type="PROSITE" id="PS51212"/>
    </source>
</evidence>
<protein>
    <submittedName>
        <fullName evidence="4">WSC domain-containing protein</fullName>
    </submittedName>
</protein>
<dbReference type="PANTHER" id="PTHR45964:SF5">
    <property type="entry name" value="WSCD FAMILY MEMBER CG9164"/>
    <property type="match status" value="1"/>
</dbReference>
<dbReference type="InterPro" id="IPR002889">
    <property type="entry name" value="WSC_carb-bd"/>
</dbReference>
<feature type="domain" description="WSC" evidence="3">
    <location>
        <begin position="586"/>
        <end position="677"/>
    </location>
</feature>
<comment type="caution">
    <text evidence="4">The sequence shown here is derived from an EMBL/GenBank/DDBJ whole genome shotgun (WGS) entry which is preliminary data.</text>
</comment>
<reference evidence="4" key="1">
    <citation type="journal article" date="2020" name="Mol. Plant Microbe Interact.">
        <title>Genome Sequence of the Biocontrol Agent Coniothyrium minitans strain Conio (IMI 134523).</title>
        <authorList>
            <person name="Patel D."/>
            <person name="Shittu T.A."/>
            <person name="Baroncelli R."/>
            <person name="Muthumeenakshi S."/>
            <person name="Osborne T.H."/>
            <person name="Janganan T.K."/>
            <person name="Sreenivasaprasad S."/>
        </authorList>
    </citation>
    <scope>NUCLEOTIDE SEQUENCE</scope>
    <source>
        <strain evidence="4">Conio</strain>
    </source>
</reference>
<keyword evidence="1" id="KW-0677">Repeat</keyword>
<evidence type="ECO:0000256" key="1">
    <source>
        <dbReference type="ARBA" id="ARBA00022737"/>
    </source>
</evidence>
<evidence type="ECO:0000313" key="5">
    <source>
        <dbReference type="Proteomes" id="UP000756921"/>
    </source>
</evidence>
<name>A0A9P6GCP8_9PLEO</name>
<accession>A0A9P6GCP8</accession>
<dbReference type="InterPro" id="IPR051589">
    <property type="entry name" value="Sialate-O-sulfotransferase"/>
</dbReference>
<proteinExistence type="predicted"/>
<dbReference type="PROSITE" id="PS51212">
    <property type="entry name" value="WSC"/>
    <property type="match status" value="1"/>
</dbReference>
<dbReference type="Proteomes" id="UP000756921">
    <property type="component" value="Unassembled WGS sequence"/>
</dbReference>
<feature type="region of interest" description="Disordered" evidence="2">
    <location>
        <begin position="1012"/>
        <end position="1062"/>
    </location>
</feature>
<evidence type="ECO:0000313" key="4">
    <source>
        <dbReference type="EMBL" id="KAF9733152.1"/>
    </source>
</evidence>
<organism evidence="4 5">
    <name type="scientific">Paraphaeosphaeria minitans</name>
    <dbReference type="NCBI Taxonomy" id="565426"/>
    <lineage>
        <taxon>Eukaryota</taxon>
        <taxon>Fungi</taxon>
        <taxon>Dikarya</taxon>
        <taxon>Ascomycota</taxon>
        <taxon>Pezizomycotina</taxon>
        <taxon>Dothideomycetes</taxon>
        <taxon>Pleosporomycetidae</taxon>
        <taxon>Pleosporales</taxon>
        <taxon>Massarineae</taxon>
        <taxon>Didymosphaeriaceae</taxon>
        <taxon>Paraphaeosphaeria</taxon>
    </lineage>
</organism>
<evidence type="ECO:0000256" key="2">
    <source>
        <dbReference type="SAM" id="MobiDB-lite"/>
    </source>
</evidence>
<dbReference type="EMBL" id="WJXW01000009">
    <property type="protein sequence ID" value="KAF9733152.1"/>
    <property type="molecule type" value="Genomic_DNA"/>
</dbReference>
<dbReference type="OrthoDB" id="5985073at2759"/>
<sequence length="1152" mass="125309">MFLGGNQHSRPGAIIIGDYLYTGYASHCIKYNYTGAIIGFNKNTGMIIEAFATEGGPEPSSVKGGGIWMTGGSLSYDGRGGIYFATGNGYASQLKATGNVVPGRSPPSSLEEAAVNAKINDDRTLTIVDFFMPYEKVALDGADRDPRNNSSCLVTFDYFQLSKSPSHWRLYQNENSVYAGAGMIPLGGGYVYVPVTQFKTHVFKFSCDALGNATFSHVADTPDPNAYILGTGAATVTTMNAQDGTGLLWISDVQGYGLRIYDPIPPSNGGPLTSLRSFAIPGVTKFSHPVFGNGRVYISTNHGYLYGSGSPPVTIKCTALNQTAVQSISLPDATDFQISNVPALPFSVSIGQSFFFNGTFSPSNVGSLSRDVSMALQNPVSGYSSNSLVTLRATGRSAAHLLAISASSITFNVIANQIPSQQPALLWNLGDSSLTFTNFRFSLVSPTGPWIQPNTTSSGQMQVGDNFQQATSHHDACFFKRRASQFHHLSFTGTQPKAIVEFQTLDGSAWTKNLLFRLTNGGVPFAVPLSVAVSKPPYGIPGIIGKTNNIDLAEGSITKGSFSYSSPVKLQQSRFDPSFRMAQRSMVTLATSWRAIREDNWLYKVYTDAFNNTNTKCINTCSSLGSIFTETGFSSECWCGVTKPVSKGDDANCNYDCSGDVDRTCGGNGILKKHYLADFVLRLHKIQWKHHVASAAAYAIRRSIRLHRLLYRTFRQDCVYERDYFQYNDGRMLGRLERLADIGDYEYDDFHLHCSREPKQFDSYSITDPSIAVIFTYFGCFEDVPQRSLRARSVTNSSVSLDLCAAFCSGCNLPCAANRSQICGGNWGLSTYQLTPSYFGNPSPVKGFTSMGCYAEKPNARALKNVYYSDSMTTELCAARAAANGYSYIGLEYGRECVPELLGQQFHAIVRERLRGNVFFVSAVVGRHYGAANDSSHANQYNDLTPLGCWQDNAWRGQGRALRALPVLRSPNMTAALCASHCSQFAYFGLEYSSECWVGMILPRRPLPSARKADEINSAGRSSRTARRHLFPSAASPAPETRRRPVELSVASQSNTPPTRPSCQVDGTVPCLLSRGETAANMSVEGCVALAEVMQYAYAGLEYDNECWLGNALANTTANQRRPRATAISVALEPRGSDEGRVCLATGTFLGT</sequence>
<dbReference type="Pfam" id="PF01822">
    <property type="entry name" value="WSC"/>
    <property type="match status" value="3"/>
</dbReference>
<dbReference type="AlphaFoldDB" id="A0A9P6GCP8"/>
<keyword evidence="5" id="KW-1185">Reference proteome</keyword>
<dbReference type="PANTHER" id="PTHR45964">
    <property type="entry name" value="WSCD FAMILY MEMBER CG9164"/>
    <property type="match status" value="1"/>
</dbReference>
<gene>
    <name evidence="4" type="ORF">PMIN01_08835</name>
</gene>